<evidence type="ECO:0000313" key="3">
    <source>
        <dbReference type="Proteomes" id="UP000176774"/>
    </source>
</evidence>
<gene>
    <name evidence="2" type="ORF">A2908_02670</name>
</gene>
<dbReference type="STRING" id="1802214.A2908_02670"/>
<feature type="transmembrane region" description="Helical" evidence="1">
    <location>
        <begin position="12"/>
        <end position="30"/>
    </location>
</feature>
<keyword evidence="1" id="KW-0812">Transmembrane</keyword>
<dbReference type="Proteomes" id="UP000176774">
    <property type="component" value="Unassembled WGS sequence"/>
</dbReference>
<proteinExistence type="predicted"/>
<keyword evidence="1" id="KW-1133">Transmembrane helix</keyword>
<name>A0A1G2IIS7_9BACT</name>
<dbReference type="AlphaFoldDB" id="A0A1G2IIS7"/>
<reference evidence="2 3" key="1">
    <citation type="journal article" date="2016" name="Nat. Commun.">
        <title>Thousands of microbial genomes shed light on interconnected biogeochemical processes in an aquifer system.</title>
        <authorList>
            <person name="Anantharaman K."/>
            <person name="Brown C.T."/>
            <person name="Hug L.A."/>
            <person name="Sharon I."/>
            <person name="Castelle C.J."/>
            <person name="Probst A.J."/>
            <person name="Thomas B.C."/>
            <person name="Singh A."/>
            <person name="Wilkins M.J."/>
            <person name="Karaoz U."/>
            <person name="Brodie E.L."/>
            <person name="Williams K.H."/>
            <person name="Hubbard S.S."/>
            <person name="Banfield J.F."/>
        </authorList>
    </citation>
    <scope>NUCLEOTIDE SEQUENCE [LARGE SCALE GENOMIC DNA]</scope>
</reference>
<comment type="caution">
    <text evidence="2">The sequence shown here is derived from an EMBL/GenBank/DDBJ whole genome shotgun (WGS) entry which is preliminary data.</text>
</comment>
<organism evidence="2 3">
    <name type="scientific">Candidatus Staskawiczbacteria bacterium RIFCSPLOWO2_01_FULL_38_12b</name>
    <dbReference type="NCBI Taxonomy" id="1802214"/>
    <lineage>
        <taxon>Bacteria</taxon>
        <taxon>Candidatus Staskawicziibacteriota</taxon>
    </lineage>
</organism>
<sequence length="73" mass="7700">MKLSKLMHGTGVVVGFVGIIAFIGAIVGGVDNSVFGVTKIDALLCAGILILIAIWIQIATIHHMMLEKQGEII</sequence>
<evidence type="ECO:0000313" key="2">
    <source>
        <dbReference type="EMBL" id="OGZ74078.1"/>
    </source>
</evidence>
<evidence type="ECO:0000256" key="1">
    <source>
        <dbReference type="SAM" id="Phobius"/>
    </source>
</evidence>
<feature type="transmembrane region" description="Helical" evidence="1">
    <location>
        <begin position="36"/>
        <end position="58"/>
    </location>
</feature>
<dbReference type="EMBL" id="MHPA01000002">
    <property type="protein sequence ID" value="OGZ74078.1"/>
    <property type="molecule type" value="Genomic_DNA"/>
</dbReference>
<accession>A0A1G2IIS7</accession>
<keyword evidence="1" id="KW-0472">Membrane</keyword>
<protein>
    <submittedName>
        <fullName evidence="2">Uncharacterized protein</fullName>
    </submittedName>
</protein>